<organism evidence="5 6">
    <name type="scientific">Actinomadura darangshiensis</name>
    <dbReference type="NCBI Taxonomy" id="705336"/>
    <lineage>
        <taxon>Bacteria</taxon>
        <taxon>Bacillati</taxon>
        <taxon>Actinomycetota</taxon>
        <taxon>Actinomycetes</taxon>
        <taxon>Streptosporangiales</taxon>
        <taxon>Thermomonosporaceae</taxon>
        <taxon>Actinomadura</taxon>
    </lineage>
</organism>
<dbReference type="GO" id="GO:0005524">
    <property type="term" value="F:ATP binding"/>
    <property type="evidence" value="ECO:0007669"/>
    <property type="project" value="InterPro"/>
</dbReference>
<feature type="repeat" description="WD" evidence="3">
    <location>
        <begin position="974"/>
        <end position="1009"/>
    </location>
</feature>
<evidence type="ECO:0000256" key="2">
    <source>
        <dbReference type="ARBA" id="ARBA00022737"/>
    </source>
</evidence>
<dbReference type="InterPro" id="IPR008271">
    <property type="entry name" value="Ser/Thr_kinase_AS"/>
</dbReference>
<dbReference type="SMART" id="SM00320">
    <property type="entry name" value="WD40"/>
    <property type="match status" value="12"/>
</dbReference>
<dbReference type="InterPro" id="IPR000719">
    <property type="entry name" value="Prot_kinase_dom"/>
</dbReference>
<dbReference type="Pfam" id="PF20703">
    <property type="entry name" value="nSTAND1"/>
    <property type="match status" value="1"/>
</dbReference>
<dbReference type="InterPro" id="IPR019775">
    <property type="entry name" value="WD40_repeat_CS"/>
</dbReference>
<dbReference type="PANTHER" id="PTHR19879">
    <property type="entry name" value="TRANSCRIPTION INITIATION FACTOR TFIID"/>
    <property type="match status" value="1"/>
</dbReference>
<dbReference type="InterPro" id="IPR049052">
    <property type="entry name" value="nSTAND1"/>
</dbReference>
<dbReference type="Gene3D" id="3.30.200.20">
    <property type="entry name" value="Phosphorylase Kinase, domain 1"/>
    <property type="match status" value="1"/>
</dbReference>
<dbReference type="SUPFAM" id="SSF56112">
    <property type="entry name" value="Protein kinase-like (PK-like)"/>
    <property type="match status" value="1"/>
</dbReference>
<comment type="caution">
    <text evidence="5">The sequence shown here is derived from an EMBL/GenBank/DDBJ whole genome shotgun (WGS) entry which is preliminary data.</text>
</comment>
<dbReference type="Gene3D" id="2.130.10.10">
    <property type="entry name" value="YVTN repeat-like/Quinoprotein amine dehydrogenase"/>
    <property type="match status" value="5"/>
</dbReference>
<evidence type="ECO:0000313" key="6">
    <source>
        <dbReference type="Proteomes" id="UP000295578"/>
    </source>
</evidence>
<dbReference type="InterPro" id="IPR001680">
    <property type="entry name" value="WD40_rpt"/>
</dbReference>
<dbReference type="InterPro" id="IPR020472">
    <property type="entry name" value="WD40_PAC1"/>
</dbReference>
<dbReference type="InterPro" id="IPR011659">
    <property type="entry name" value="WD40"/>
</dbReference>
<dbReference type="SUPFAM" id="SSF50998">
    <property type="entry name" value="Quinoprotein alcohol dehydrogenase-like"/>
    <property type="match status" value="1"/>
</dbReference>
<dbReference type="Pfam" id="PF00069">
    <property type="entry name" value="Pkinase"/>
    <property type="match status" value="1"/>
</dbReference>
<dbReference type="SUPFAM" id="SSF50978">
    <property type="entry name" value="WD40 repeat-like"/>
    <property type="match status" value="1"/>
</dbReference>
<keyword evidence="2" id="KW-0677">Repeat</keyword>
<feature type="repeat" description="WD" evidence="3">
    <location>
        <begin position="790"/>
        <end position="831"/>
    </location>
</feature>
<dbReference type="GO" id="GO:0004672">
    <property type="term" value="F:protein kinase activity"/>
    <property type="evidence" value="ECO:0007669"/>
    <property type="project" value="InterPro"/>
</dbReference>
<dbReference type="PROSITE" id="PS50011">
    <property type="entry name" value="PROTEIN_KINASE_DOM"/>
    <property type="match status" value="1"/>
</dbReference>
<dbReference type="Gene3D" id="1.10.510.10">
    <property type="entry name" value="Transferase(Phosphotransferase) domain 1"/>
    <property type="match status" value="1"/>
</dbReference>
<feature type="repeat" description="WD" evidence="3">
    <location>
        <begin position="847"/>
        <end position="878"/>
    </location>
</feature>
<keyword evidence="1 3" id="KW-0853">WD repeat</keyword>
<feature type="repeat" description="WD" evidence="3">
    <location>
        <begin position="583"/>
        <end position="615"/>
    </location>
</feature>
<evidence type="ECO:0000313" key="5">
    <source>
        <dbReference type="EMBL" id="TDD91380.1"/>
    </source>
</evidence>
<dbReference type="AlphaFoldDB" id="A0A4R5C0T7"/>
<evidence type="ECO:0000259" key="4">
    <source>
        <dbReference type="PROSITE" id="PS50011"/>
    </source>
</evidence>
<evidence type="ECO:0000256" key="3">
    <source>
        <dbReference type="PROSITE-ProRule" id="PRU00221"/>
    </source>
</evidence>
<dbReference type="PROSITE" id="PS00108">
    <property type="entry name" value="PROTEIN_KINASE_ST"/>
    <property type="match status" value="1"/>
</dbReference>
<dbReference type="Pfam" id="PF07676">
    <property type="entry name" value="PD40"/>
    <property type="match status" value="1"/>
</dbReference>
<dbReference type="Pfam" id="PF00400">
    <property type="entry name" value="WD40"/>
    <property type="match status" value="9"/>
</dbReference>
<accession>A0A4R5C0T7</accession>
<feature type="repeat" description="WD" evidence="3">
    <location>
        <begin position="1011"/>
        <end position="1052"/>
    </location>
</feature>
<dbReference type="PRINTS" id="PR00320">
    <property type="entry name" value="GPROTEINBRPT"/>
</dbReference>
<feature type="domain" description="Protein kinase" evidence="4">
    <location>
        <begin position="21"/>
        <end position="280"/>
    </location>
</feature>
<dbReference type="InterPro" id="IPR036322">
    <property type="entry name" value="WD40_repeat_dom_sf"/>
</dbReference>
<feature type="repeat" description="WD" evidence="3">
    <location>
        <begin position="747"/>
        <end position="780"/>
    </location>
</feature>
<dbReference type="CDD" id="cd00200">
    <property type="entry name" value="WD40"/>
    <property type="match status" value="2"/>
</dbReference>
<name>A0A4R5C0T7_9ACTN</name>
<dbReference type="InterPro" id="IPR011047">
    <property type="entry name" value="Quinoprotein_ADH-like_sf"/>
</dbReference>
<reference evidence="5 6" key="1">
    <citation type="submission" date="2019-03" db="EMBL/GenBank/DDBJ databases">
        <title>Draft genome sequences of novel Actinobacteria.</title>
        <authorList>
            <person name="Sahin N."/>
            <person name="Ay H."/>
            <person name="Saygin H."/>
        </authorList>
    </citation>
    <scope>NUCLEOTIDE SEQUENCE [LARGE SCALE GENOMIC DNA]</scope>
    <source>
        <strain evidence="5 6">DSM 45941</strain>
    </source>
</reference>
<dbReference type="InterPro" id="IPR011009">
    <property type="entry name" value="Kinase-like_dom_sf"/>
</dbReference>
<dbReference type="PROSITE" id="PS50294">
    <property type="entry name" value="WD_REPEATS_REGION"/>
    <property type="match status" value="3"/>
</dbReference>
<dbReference type="PROSITE" id="PS50082">
    <property type="entry name" value="WD_REPEATS_2"/>
    <property type="match status" value="6"/>
</dbReference>
<gene>
    <name evidence="5" type="ORF">E1293_01960</name>
</gene>
<sequence length="1132" mass="120449">MMEGVIVGGSTGVRGSGADRGVLAGRLGAGGQGVVYDAYGPDGTRVAIKVLHGAQESPAELAQMAAEARAAQRVASFCTAKIVQVRLEPPRPYIVSEYIDGLSLQAAVTGSGERSGRFGGDDLYRLGIGIATALTAIHQAKVVHRDLKPGNIMLGPDGPRLIDFGIARVLDTGSATRGSGFVGTLRYMAPEVYAGQRAGAEADVFAWGAIMVFAATGEHAFTGSDLPGIAYQIRTHDPDLTVLPDPLRKLVATALAKDPLERPSARAILAALTSDPHKGVGDPPDLVGIGVAQAGPFSGWEPGDPALGKLAEDAYTALPPDEQRLVPEVFLRCVVPGEGAGLSTRPVPVAELFDRQDPAEGEALQRMVRAFAPLLTGNGEHTGEREGRRAPEQIVLARPAVLRAWPRLRDWVEEQRQELPVHHRIRQAARVWDDNGQRRGDVLTGAYLDHAVGWASTGRRPSLNRIERGLLDASTRAQTIRTRRTRAAALVLAITTLLSLTATGWAIRAQQNAAQQRDNATRQRDAIVSRQLVTKSGQTNDPTVSALLAAAAWRIQETPESRAGLLNVLAKPERAVLHTGAETVAFSPDGRIMATGSGAGTVRLWDARTRRPIGEPLTVDPDSRNTVSALAFSPDGRTLATVTNAFEGMMRLWDVRTRQPIGEPLTNTDINSVAFSPDGHTLATSGADGVQLWDARTRQPTGEPLTNTDINSVAFSPDGHTLATSGADTVRLWDVHTHHQIGAPLAAPQRRADINPLAFSPNGHTLAVGGYMGILRLWDVGARSLSGVPLTGHTDPINSAAFSRDGRILATSSADGTVRLWNMRTHRQIGAPLTSNRDPLFNGFGPVAFSPNGPVLAVGDDDGTVRLWNVETRRQIGEPLNEGDIGPVKSMAFSPDGRTLAITRGRRGGAVRLWDVPTRRPIGAPLIRDGTDLVNSVAFSPDSSILVTGGGDKVQLWNVKTRRKAGAPLKAVDVASVAFSPDGSTLATGGYSEGTVRLWNVETRRQIGTPLTGHTGPIRSVDFSPDGRTLATGSEDDTARLWDVETRRQIGTPLTPNIGNISSVVFGPDGRTLATVSDDLSTDSADGTTWLWDVATPTNLVGAVCAVAGRTLTPQEWDQHVPTGIEFQKVRP</sequence>
<evidence type="ECO:0000256" key="1">
    <source>
        <dbReference type="ARBA" id="ARBA00022574"/>
    </source>
</evidence>
<proteinExistence type="predicted"/>
<dbReference type="Proteomes" id="UP000295578">
    <property type="component" value="Unassembled WGS sequence"/>
</dbReference>
<protein>
    <recommendedName>
        <fullName evidence="4">Protein kinase domain-containing protein</fullName>
    </recommendedName>
</protein>
<dbReference type="PROSITE" id="PS00678">
    <property type="entry name" value="WD_REPEATS_1"/>
    <property type="match status" value="2"/>
</dbReference>
<dbReference type="CDD" id="cd14014">
    <property type="entry name" value="STKc_PknB_like"/>
    <property type="match status" value="1"/>
</dbReference>
<keyword evidence="6" id="KW-1185">Reference proteome</keyword>
<dbReference type="PANTHER" id="PTHR19879:SF9">
    <property type="entry name" value="TRANSCRIPTION INITIATION FACTOR TFIID SUBUNIT 5"/>
    <property type="match status" value="1"/>
</dbReference>
<dbReference type="OrthoDB" id="582179at2"/>
<dbReference type="InterPro" id="IPR015943">
    <property type="entry name" value="WD40/YVTN_repeat-like_dom_sf"/>
</dbReference>
<dbReference type="SMART" id="SM00220">
    <property type="entry name" value="S_TKc"/>
    <property type="match status" value="1"/>
</dbReference>
<dbReference type="EMBL" id="SMKY01000005">
    <property type="protein sequence ID" value="TDD91380.1"/>
    <property type="molecule type" value="Genomic_DNA"/>
</dbReference>